<feature type="compositionally biased region" description="Basic and acidic residues" evidence="1">
    <location>
        <begin position="35"/>
        <end position="47"/>
    </location>
</feature>
<evidence type="ECO:0008006" key="4">
    <source>
        <dbReference type="Google" id="ProtNLM"/>
    </source>
</evidence>
<dbReference type="InterPro" id="IPR001114">
    <property type="entry name" value="Adenylosuccinate_synthetase"/>
</dbReference>
<dbReference type="RefSeq" id="WP_193347554.1">
    <property type="nucleotide sequence ID" value="NZ_CBCSIP010000354.1"/>
</dbReference>
<keyword evidence="3" id="KW-1185">Reference proteome</keyword>
<gene>
    <name evidence="2" type="ORF">G4177_07965</name>
</gene>
<comment type="caution">
    <text evidence="2">The sequence shown here is derived from an EMBL/GenBank/DDBJ whole genome shotgun (WGS) entry which is preliminary data.</text>
</comment>
<feature type="region of interest" description="Disordered" evidence="1">
    <location>
        <begin position="35"/>
        <end position="54"/>
    </location>
</feature>
<organism evidence="2 3">
    <name type="scientific">Corallococcus soli</name>
    <dbReference type="NCBI Taxonomy" id="2710757"/>
    <lineage>
        <taxon>Bacteria</taxon>
        <taxon>Pseudomonadati</taxon>
        <taxon>Myxococcota</taxon>
        <taxon>Myxococcia</taxon>
        <taxon>Myxococcales</taxon>
        <taxon>Cystobacterineae</taxon>
        <taxon>Myxococcaceae</taxon>
        <taxon>Corallococcus</taxon>
    </lineage>
</organism>
<dbReference type="Proteomes" id="UP001516472">
    <property type="component" value="Unassembled WGS sequence"/>
</dbReference>
<dbReference type="Gene3D" id="3.40.50.300">
    <property type="entry name" value="P-loop containing nucleotide triphosphate hydrolases"/>
    <property type="match status" value="1"/>
</dbReference>
<evidence type="ECO:0000256" key="1">
    <source>
        <dbReference type="SAM" id="MobiDB-lite"/>
    </source>
</evidence>
<evidence type="ECO:0000313" key="2">
    <source>
        <dbReference type="EMBL" id="MBE4748115.1"/>
    </source>
</evidence>
<evidence type="ECO:0000313" key="3">
    <source>
        <dbReference type="Proteomes" id="UP001516472"/>
    </source>
</evidence>
<reference evidence="2 3" key="1">
    <citation type="submission" date="2020-02" db="EMBL/GenBank/DDBJ databases">
        <authorList>
            <person name="Babadi Z.K."/>
            <person name="Risdian C."/>
            <person name="Ebrahimipour G.H."/>
            <person name="Wink J."/>
        </authorList>
    </citation>
    <scope>NUCLEOTIDE SEQUENCE [LARGE SCALE GENOMIC DNA]</scope>
    <source>
        <strain evidence="2 3">ZKHCc1 1396</strain>
    </source>
</reference>
<dbReference type="Pfam" id="PF13671">
    <property type="entry name" value="AAA_33"/>
    <property type="match status" value="1"/>
</dbReference>
<dbReference type="SUPFAM" id="SSF52540">
    <property type="entry name" value="P-loop containing nucleoside triphosphate hydrolases"/>
    <property type="match status" value="2"/>
</dbReference>
<protein>
    <recommendedName>
        <fullName evidence="4">AAA+ ATPase domain-containing protein</fullName>
    </recommendedName>
</protein>
<dbReference type="InterPro" id="IPR027417">
    <property type="entry name" value="P-loop_NTPase"/>
</dbReference>
<dbReference type="EMBL" id="JAAIYO010000002">
    <property type="protein sequence ID" value="MBE4748115.1"/>
    <property type="molecule type" value="Genomic_DNA"/>
</dbReference>
<proteinExistence type="predicted"/>
<sequence>MAVTVVVVSGPGGAGKTTLAQGLARRFGARQLRSRDLLPARDGEGPPRDWSATLDEETGGRWLAEAVLTQHAHPGLVVVDAVSSAPQVEGFRRSPRLRVVHVHLEASGPVRAASGAAREAAPPHAEAAWGQPSEHALRDLEPLADLVLDTERLSADAVLVRVASRLGLYGRPDERLVDVLIGGPRGQEDTGPIAAHLAPGYDVLLRVGGLPPEHRGDFSTFPQLPSGAHTASGARLVLGPGTPVCVERLRLELEERGARPEQLFIDPRAVVLEVGHPGVKEAHCVAALQGFLRPTLDVLDDAFARRHRVLLEGTPTRAASSDATASGCLAAAGIAPGRVARTVLVCPTLEGEEPFAFDWVGLRRSASLNAPTDLVLGLGGALATTNWGARRFEQLTDAARRHVEEVERVAGAPVTFLSLAPQSRHLLERKPW</sequence>
<accession>A0ABR9PJM8</accession>
<dbReference type="SMART" id="SM00788">
    <property type="entry name" value="Adenylsucc_synt"/>
    <property type="match status" value="1"/>
</dbReference>
<name>A0ABR9PJM8_9BACT</name>